<gene>
    <name evidence="1" type="ORF">CCH79_00021045</name>
</gene>
<comment type="caution">
    <text evidence="1">The sequence shown here is derived from an EMBL/GenBank/DDBJ whole genome shotgun (WGS) entry which is preliminary data.</text>
</comment>
<organism evidence="1 2">
    <name type="scientific">Gambusia affinis</name>
    <name type="common">Western mosquitofish</name>
    <name type="synonym">Heterandria affinis</name>
    <dbReference type="NCBI Taxonomy" id="33528"/>
    <lineage>
        <taxon>Eukaryota</taxon>
        <taxon>Metazoa</taxon>
        <taxon>Chordata</taxon>
        <taxon>Craniata</taxon>
        <taxon>Vertebrata</taxon>
        <taxon>Euteleostomi</taxon>
        <taxon>Actinopterygii</taxon>
        <taxon>Neopterygii</taxon>
        <taxon>Teleostei</taxon>
        <taxon>Neoteleostei</taxon>
        <taxon>Acanthomorphata</taxon>
        <taxon>Ovalentaria</taxon>
        <taxon>Atherinomorphae</taxon>
        <taxon>Cyprinodontiformes</taxon>
        <taxon>Poeciliidae</taxon>
        <taxon>Poeciliinae</taxon>
        <taxon>Gambusia</taxon>
    </lineage>
</organism>
<evidence type="ECO:0000313" key="1">
    <source>
        <dbReference type="EMBL" id="PWA19869.1"/>
    </source>
</evidence>
<dbReference type="AlphaFoldDB" id="A0A315V8Z4"/>
<name>A0A315V8Z4_GAMAF</name>
<dbReference type="PANTHER" id="PTHR31025:SF22">
    <property type="entry name" value="IP13529P"/>
    <property type="match status" value="1"/>
</dbReference>
<accession>A0A315V8Z4</accession>
<sequence>MEHVKESIQKALPSLRSDLVESVISTLEMIGVSCVEDLGFVRTEDLEGILKPIQCRRLIQAFSTELQADSAPTTELLQLNSHQLQLSPVTSGSCEAYPVPWHKMPPQLMIAVEEKKRPKPKDRRELVRIIIDDVLGKDQKRPGRAKLRNIAQQIIEQYPCSFQDREVNGLKVVGTRYDSLFIQLENRVENVMRPLSFGSTKRQCEDEMASQKKSLTSNHYGCVQWQPTAENVTNLKFTQEQLKTAFQTNHFPESDVRRMMAETYSIQRAAINRGNSISKLLEDWPFLFEAIHLFYHTTTLLGFPVQTRLAEDLSKKEKTIKDFLGSRGVDIPGSDAVQVISGIAKFFKEKPTQLFCQNE</sequence>
<proteinExistence type="predicted"/>
<feature type="non-terminal residue" evidence="1">
    <location>
        <position position="359"/>
    </location>
</feature>
<dbReference type="Proteomes" id="UP000250572">
    <property type="component" value="Unassembled WGS sequence"/>
</dbReference>
<protein>
    <submittedName>
        <fullName evidence="1">Uncharacterized protein</fullName>
    </submittedName>
</protein>
<dbReference type="PANTHER" id="PTHR31025">
    <property type="entry name" value="SI:CH211-196P9.1-RELATED"/>
    <property type="match status" value="1"/>
</dbReference>
<reference evidence="1 2" key="1">
    <citation type="journal article" date="2018" name="G3 (Bethesda)">
        <title>A High-Quality Reference Genome for the Invasive Mosquitofish Gambusia affinis Using a Chicago Library.</title>
        <authorList>
            <person name="Hoffberg S.L."/>
            <person name="Troendle N.J."/>
            <person name="Glenn T.C."/>
            <person name="Mahmud O."/>
            <person name="Louha S."/>
            <person name="Chalopin D."/>
            <person name="Bennetzen J.L."/>
            <person name="Mauricio R."/>
        </authorList>
    </citation>
    <scope>NUCLEOTIDE SEQUENCE [LARGE SCALE GENOMIC DNA]</scope>
    <source>
        <strain evidence="1">NE01/NJP1002.9</strain>
        <tissue evidence="1">Muscle</tissue>
    </source>
</reference>
<dbReference type="EMBL" id="NHOQ01002051">
    <property type="protein sequence ID" value="PWA19869.1"/>
    <property type="molecule type" value="Genomic_DNA"/>
</dbReference>
<evidence type="ECO:0000313" key="2">
    <source>
        <dbReference type="Proteomes" id="UP000250572"/>
    </source>
</evidence>
<keyword evidence="2" id="KW-1185">Reference proteome</keyword>